<proteinExistence type="predicted"/>
<name>A0AAV2VVX9_9VIBR</name>
<evidence type="ECO:0000313" key="3">
    <source>
        <dbReference type="Proteomes" id="UP000018211"/>
    </source>
</evidence>
<dbReference type="EMBL" id="CAOF01000150">
    <property type="protein sequence ID" value="CCO48643.1"/>
    <property type="molecule type" value="Genomic_DNA"/>
</dbReference>
<reference evidence="2 3" key="1">
    <citation type="journal article" date="2013" name="ISME J.">
        <title>Comparative genomics of pathogenic lineages of Vibrio nigripulchritudo identifies virulence-associated traits.</title>
        <authorList>
            <person name="Goudenege D."/>
            <person name="Labreuche Y."/>
            <person name="Krin E."/>
            <person name="Ansquer D."/>
            <person name="Mangenot S."/>
            <person name="Calteau A."/>
            <person name="Medigue C."/>
            <person name="Mazel D."/>
            <person name="Polz M.F."/>
            <person name="Le Roux F."/>
        </authorList>
    </citation>
    <scope>NUCLEOTIDE SEQUENCE [LARGE SCALE GENOMIC DNA]</scope>
    <source>
        <strain evidence="2 3">SOn1</strain>
    </source>
</reference>
<gene>
    <name evidence="2" type="ORF">VIBNISOn1_570033</name>
</gene>
<evidence type="ECO:0000256" key="1">
    <source>
        <dbReference type="SAM" id="Phobius"/>
    </source>
</evidence>
<keyword evidence="1" id="KW-0812">Transmembrane</keyword>
<evidence type="ECO:0000313" key="2">
    <source>
        <dbReference type="EMBL" id="CCO48643.1"/>
    </source>
</evidence>
<comment type="caution">
    <text evidence="2">The sequence shown here is derived from an EMBL/GenBank/DDBJ whole genome shotgun (WGS) entry which is preliminary data.</text>
</comment>
<organism evidence="2 3">
    <name type="scientific">Vibrio nigripulchritudo SOn1</name>
    <dbReference type="NCBI Taxonomy" id="1238450"/>
    <lineage>
        <taxon>Bacteria</taxon>
        <taxon>Pseudomonadati</taxon>
        <taxon>Pseudomonadota</taxon>
        <taxon>Gammaproteobacteria</taxon>
        <taxon>Vibrionales</taxon>
        <taxon>Vibrionaceae</taxon>
        <taxon>Vibrio</taxon>
    </lineage>
</organism>
<dbReference type="AlphaFoldDB" id="A0AAV2VVX9"/>
<feature type="transmembrane region" description="Helical" evidence="1">
    <location>
        <begin position="24"/>
        <end position="41"/>
    </location>
</feature>
<protein>
    <submittedName>
        <fullName evidence="2">Uncharacterized protein</fullName>
    </submittedName>
</protein>
<dbReference type="Proteomes" id="UP000018211">
    <property type="component" value="Unassembled WGS sequence"/>
</dbReference>
<sequence length="43" mass="5127">MKSDSNKKPLFNPNYYTVIESNKARWMFLIAFIIALFVIKLNF</sequence>
<keyword evidence="1" id="KW-0472">Membrane</keyword>
<accession>A0AAV2VVX9</accession>
<keyword evidence="1" id="KW-1133">Transmembrane helix</keyword>